<gene>
    <name evidence="2" type="ORF">QQ008_03705</name>
</gene>
<keyword evidence="1" id="KW-0812">Transmembrane</keyword>
<accession>A0ABT8KJK5</accession>
<feature type="transmembrane region" description="Helical" evidence="1">
    <location>
        <begin position="7"/>
        <end position="26"/>
    </location>
</feature>
<keyword evidence="3" id="KW-1185">Reference proteome</keyword>
<proteinExistence type="predicted"/>
<reference evidence="2" key="1">
    <citation type="submission" date="2023-06" db="EMBL/GenBank/DDBJ databases">
        <title>Genomic of Parafulvivirga corallium.</title>
        <authorList>
            <person name="Wang G."/>
        </authorList>
    </citation>
    <scope>NUCLEOTIDE SEQUENCE</scope>
    <source>
        <strain evidence="2">BMA10</strain>
    </source>
</reference>
<evidence type="ECO:0000313" key="3">
    <source>
        <dbReference type="Proteomes" id="UP001172082"/>
    </source>
</evidence>
<feature type="transmembrane region" description="Helical" evidence="1">
    <location>
        <begin position="38"/>
        <end position="62"/>
    </location>
</feature>
<keyword evidence="1" id="KW-0472">Membrane</keyword>
<evidence type="ECO:0000256" key="1">
    <source>
        <dbReference type="SAM" id="Phobius"/>
    </source>
</evidence>
<evidence type="ECO:0000313" key="2">
    <source>
        <dbReference type="EMBL" id="MDN5200444.1"/>
    </source>
</evidence>
<sequence length="140" mass="16220">MINIIYISLRLGPVAMVYFLTGLLFVDPLELNHLVKDIIPIFFLGSIICTCISFFASLVTYLPIIQLEEGKAKNELILFKKYLPFFVLIMTCLPITFLSLNWENLRSHILVIPIFSSAYLTAITGWFWHTKRIVKNNIHR</sequence>
<comment type="caution">
    <text evidence="2">The sequence shown here is derived from an EMBL/GenBank/DDBJ whole genome shotgun (WGS) entry which is preliminary data.</text>
</comment>
<keyword evidence="1" id="KW-1133">Transmembrane helix</keyword>
<name>A0ABT8KJK5_9BACT</name>
<organism evidence="2 3">
    <name type="scientific">Splendidivirga corallicola</name>
    <dbReference type="NCBI Taxonomy" id="3051826"/>
    <lineage>
        <taxon>Bacteria</taxon>
        <taxon>Pseudomonadati</taxon>
        <taxon>Bacteroidota</taxon>
        <taxon>Cytophagia</taxon>
        <taxon>Cytophagales</taxon>
        <taxon>Splendidivirgaceae</taxon>
        <taxon>Splendidivirga</taxon>
    </lineage>
</organism>
<protein>
    <submittedName>
        <fullName evidence="2">Uncharacterized protein</fullName>
    </submittedName>
</protein>
<feature type="transmembrane region" description="Helical" evidence="1">
    <location>
        <begin position="108"/>
        <end position="128"/>
    </location>
</feature>
<dbReference type="RefSeq" id="WP_346750469.1">
    <property type="nucleotide sequence ID" value="NZ_JAUJEA010000001.1"/>
</dbReference>
<feature type="transmembrane region" description="Helical" evidence="1">
    <location>
        <begin position="82"/>
        <end position="102"/>
    </location>
</feature>
<dbReference type="Proteomes" id="UP001172082">
    <property type="component" value="Unassembled WGS sequence"/>
</dbReference>
<dbReference type="EMBL" id="JAUJEA010000001">
    <property type="protein sequence ID" value="MDN5200444.1"/>
    <property type="molecule type" value="Genomic_DNA"/>
</dbReference>